<evidence type="ECO:0000256" key="2">
    <source>
        <dbReference type="ARBA" id="ARBA00022692"/>
    </source>
</evidence>
<evidence type="ECO:0000256" key="1">
    <source>
        <dbReference type="ARBA" id="ARBA00004141"/>
    </source>
</evidence>
<evidence type="ECO:0000256" key="4">
    <source>
        <dbReference type="ARBA" id="ARBA00023136"/>
    </source>
</evidence>
<dbReference type="EMBL" id="JACEIK010006451">
    <property type="protein sequence ID" value="MCE2055708.1"/>
    <property type="molecule type" value="Genomic_DNA"/>
</dbReference>
<dbReference type="Proteomes" id="UP000823775">
    <property type="component" value="Unassembled WGS sequence"/>
</dbReference>
<feature type="domain" description="CGL160/ATPI" evidence="6">
    <location>
        <begin position="202"/>
        <end position="335"/>
    </location>
</feature>
<feature type="region of interest" description="Disordered" evidence="5">
    <location>
        <begin position="15"/>
        <end position="66"/>
    </location>
</feature>
<gene>
    <name evidence="7" type="ORF">HAX54_043262</name>
</gene>
<keyword evidence="2" id="KW-0812">Transmembrane</keyword>
<reference evidence="7 8" key="1">
    <citation type="journal article" date="2021" name="BMC Genomics">
        <title>Datura genome reveals duplications of psychoactive alkaloid biosynthetic genes and high mutation rate following tissue culture.</title>
        <authorList>
            <person name="Rajewski A."/>
            <person name="Carter-House D."/>
            <person name="Stajich J."/>
            <person name="Litt A."/>
        </authorList>
    </citation>
    <scope>NUCLEOTIDE SEQUENCE [LARGE SCALE GENOMIC DNA]</scope>
    <source>
        <strain evidence="7">AR-01</strain>
    </source>
</reference>
<comment type="subcellular location">
    <subcellularLocation>
        <location evidence="1">Membrane</location>
        <topology evidence="1">Multi-pass membrane protein</topology>
    </subcellularLocation>
</comment>
<evidence type="ECO:0000313" key="7">
    <source>
        <dbReference type="EMBL" id="MCE2055708.1"/>
    </source>
</evidence>
<evidence type="ECO:0000256" key="3">
    <source>
        <dbReference type="ARBA" id="ARBA00022989"/>
    </source>
</evidence>
<keyword evidence="3" id="KW-1133">Transmembrane helix</keyword>
<dbReference type="InterPro" id="IPR056309">
    <property type="entry name" value="CGL160/ATPI_dom"/>
</dbReference>
<dbReference type="Pfam" id="PF24763">
    <property type="entry name" value="CGL160_C"/>
    <property type="match status" value="1"/>
</dbReference>
<feature type="region of interest" description="Disordered" evidence="5">
    <location>
        <begin position="99"/>
        <end position="119"/>
    </location>
</feature>
<dbReference type="PANTHER" id="PTHR34118">
    <property type="entry name" value="NF-KAPPA-B INHIBITOR-LIKE PROTEIN-RELATED"/>
    <property type="match status" value="1"/>
</dbReference>
<name>A0ABS8W2V1_DATST</name>
<comment type="caution">
    <text evidence="7">The sequence shown here is derived from an EMBL/GenBank/DDBJ whole genome shotgun (WGS) entry which is preliminary data.</text>
</comment>
<sequence>MAVLNCYLSVTSTATPKFQESASNSSPTQPSPTPHPRQTKVILPKKKPMKWSTGVAPGEYGGPPTTTKLRKYWGQDEDPLTSNDFIWNKEFMDRMKKYVQDPQENEPASRSAPAKEESSGFLSLNRVMSLDNLEIDLTEKLVAPSKPLLDTEVEESKASVSASQRWRPAPTRREQEKWDRAAKAATGGSEVLLRETKRSKEDPNILAARSEEQYLKLKDKLQFLTLGIGGVGIVSAYVSYSPEIAASYGAGLLGSLMYMRMLGNSVDSIRTDGPKALIKGAAGQPRLLVPVVLVMIYNRWNGILAAEYGLMHLELIPMLVGFFTYKIATFAQAIEEAVTVVGKKTET</sequence>
<feature type="compositionally biased region" description="Basic and acidic residues" evidence="5">
    <location>
        <begin position="171"/>
        <end position="182"/>
    </location>
</feature>
<feature type="region of interest" description="Disordered" evidence="5">
    <location>
        <begin position="150"/>
        <end position="196"/>
    </location>
</feature>
<keyword evidence="8" id="KW-1185">Reference proteome</keyword>
<dbReference type="PANTHER" id="PTHR34118:SF4">
    <property type="entry name" value="ATP SYNTHASE PROTEIN I-RELATED PROTEIN"/>
    <property type="match status" value="1"/>
</dbReference>
<keyword evidence="4" id="KW-0472">Membrane</keyword>
<evidence type="ECO:0000313" key="8">
    <source>
        <dbReference type="Proteomes" id="UP000823775"/>
    </source>
</evidence>
<protein>
    <recommendedName>
        <fullName evidence="6">CGL160/ATPI domain-containing protein</fullName>
    </recommendedName>
</protein>
<accession>A0ABS8W2V1</accession>
<organism evidence="7 8">
    <name type="scientific">Datura stramonium</name>
    <name type="common">Jimsonweed</name>
    <name type="synonym">Common thornapple</name>
    <dbReference type="NCBI Taxonomy" id="4076"/>
    <lineage>
        <taxon>Eukaryota</taxon>
        <taxon>Viridiplantae</taxon>
        <taxon>Streptophyta</taxon>
        <taxon>Embryophyta</taxon>
        <taxon>Tracheophyta</taxon>
        <taxon>Spermatophyta</taxon>
        <taxon>Magnoliopsida</taxon>
        <taxon>eudicotyledons</taxon>
        <taxon>Gunneridae</taxon>
        <taxon>Pentapetalae</taxon>
        <taxon>asterids</taxon>
        <taxon>lamiids</taxon>
        <taxon>Solanales</taxon>
        <taxon>Solanaceae</taxon>
        <taxon>Solanoideae</taxon>
        <taxon>Datureae</taxon>
        <taxon>Datura</taxon>
    </lineage>
</organism>
<evidence type="ECO:0000259" key="6">
    <source>
        <dbReference type="Pfam" id="PF24763"/>
    </source>
</evidence>
<evidence type="ECO:0000256" key="5">
    <source>
        <dbReference type="SAM" id="MobiDB-lite"/>
    </source>
</evidence>
<proteinExistence type="predicted"/>